<evidence type="ECO:0000313" key="2">
    <source>
        <dbReference type="Proteomes" id="UP000634136"/>
    </source>
</evidence>
<dbReference type="EMBL" id="JAAIUW010000013">
    <property type="protein sequence ID" value="KAF7804033.1"/>
    <property type="molecule type" value="Genomic_DNA"/>
</dbReference>
<accession>A0A834VZL2</accession>
<keyword evidence="2" id="KW-1185">Reference proteome</keyword>
<proteinExistence type="predicted"/>
<organism evidence="1 2">
    <name type="scientific">Senna tora</name>
    <dbReference type="NCBI Taxonomy" id="362788"/>
    <lineage>
        <taxon>Eukaryota</taxon>
        <taxon>Viridiplantae</taxon>
        <taxon>Streptophyta</taxon>
        <taxon>Embryophyta</taxon>
        <taxon>Tracheophyta</taxon>
        <taxon>Spermatophyta</taxon>
        <taxon>Magnoliopsida</taxon>
        <taxon>eudicotyledons</taxon>
        <taxon>Gunneridae</taxon>
        <taxon>Pentapetalae</taxon>
        <taxon>rosids</taxon>
        <taxon>fabids</taxon>
        <taxon>Fabales</taxon>
        <taxon>Fabaceae</taxon>
        <taxon>Caesalpinioideae</taxon>
        <taxon>Cassia clade</taxon>
        <taxon>Senna</taxon>
    </lineage>
</organism>
<reference evidence="1" key="1">
    <citation type="submission" date="2020-09" db="EMBL/GenBank/DDBJ databases">
        <title>Genome-Enabled Discovery of Anthraquinone Biosynthesis in Senna tora.</title>
        <authorList>
            <person name="Kang S.-H."/>
            <person name="Pandey R.P."/>
            <person name="Lee C.-M."/>
            <person name="Sim J.-S."/>
            <person name="Jeong J.-T."/>
            <person name="Choi B.-S."/>
            <person name="Jung M."/>
            <person name="Ginzburg D."/>
            <person name="Zhao K."/>
            <person name="Won S.Y."/>
            <person name="Oh T.-J."/>
            <person name="Yu Y."/>
            <person name="Kim N.-H."/>
            <person name="Lee O.R."/>
            <person name="Lee T.-H."/>
            <person name="Bashyal P."/>
            <person name="Kim T.-S."/>
            <person name="Lee W.-H."/>
            <person name="Kawkins C."/>
            <person name="Kim C.-K."/>
            <person name="Kim J.S."/>
            <person name="Ahn B.O."/>
            <person name="Rhee S.Y."/>
            <person name="Sohng J.K."/>
        </authorList>
    </citation>
    <scope>NUCLEOTIDE SEQUENCE</scope>
    <source>
        <tissue evidence="1">Leaf</tissue>
    </source>
</reference>
<sequence length="32" mass="3525">MEGEGIGMWTRVTVEGTVSYMKNGTDVSRFEG</sequence>
<comment type="caution">
    <text evidence="1">The sequence shown here is derived from an EMBL/GenBank/DDBJ whole genome shotgun (WGS) entry which is preliminary data.</text>
</comment>
<evidence type="ECO:0000313" key="1">
    <source>
        <dbReference type="EMBL" id="KAF7804033.1"/>
    </source>
</evidence>
<gene>
    <name evidence="1" type="ORF">G2W53_043144</name>
</gene>
<protein>
    <submittedName>
        <fullName evidence="1">Uncharacterized protein</fullName>
    </submittedName>
</protein>
<dbReference type="AlphaFoldDB" id="A0A834VZL2"/>
<dbReference type="Proteomes" id="UP000634136">
    <property type="component" value="Unassembled WGS sequence"/>
</dbReference>
<name>A0A834VZL2_9FABA</name>